<dbReference type="GO" id="GO:0000156">
    <property type="term" value="F:phosphorelay response regulator activity"/>
    <property type="evidence" value="ECO:0007669"/>
    <property type="project" value="TreeGrafter"/>
</dbReference>
<dbReference type="Gene3D" id="3.30.565.10">
    <property type="entry name" value="Histidine kinase-like ATPase, C-terminal domain"/>
    <property type="match status" value="1"/>
</dbReference>
<dbReference type="EMBL" id="AP025739">
    <property type="protein sequence ID" value="BDI28402.1"/>
    <property type="molecule type" value="Genomic_DNA"/>
</dbReference>
<evidence type="ECO:0000256" key="2">
    <source>
        <dbReference type="ARBA" id="ARBA00023012"/>
    </source>
</evidence>
<evidence type="ECO:0000313" key="10">
    <source>
        <dbReference type="Proteomes" id="UP000287394"/>
    </source>
</evidence>
<evidence type="ECO:0000256" key="4">
    <source>
        <dbReference type="ARBA" id="ARBA00023125"/>
    </source>
</evidence>
<dbReference type="SUPFAM" id="SSF55874">
    <property type="entry name" value="ATPase domain of HSP90 chaperone/DNA topoisomerase II/histidine kinase"/>
    <property type="match status" value="1"/>
</dbReference>
<keyword evidence="5" id="KW-0804">Transcription</keyword>
<gene>
    <name evidence="9" type="ORF">CCAX7_004530</name>
</gene>
<dbReference type="SUPFAM" id="SSF52172">
    <property type="entry name" value="CheY-like"/>
    <property type="match status" value="1"/>
</dbReference>
<keyword evidence="3" id="KW-0805">Transcription regulation</keyword>
<keyword evidence="7" id="KW-0175">Coiled coil</keyword>
<dbReference type="GO" id="GO:0000976">
    <property type="term" value="F:transcription cis-regulatory region binding"/>
    <property type="evidence" value="ECO:0007669"/>
    <property type="project" value="TreeGrafter"/>
</dbReference>
<sequence length="306" mass="33556">MTSILMAEGYDVRPADSGQLALGSIAVRSPELILLDIRMPGMDGFEVCRQIKASAATRDIPIIFISATPEVEERVEGLRLGAVDFIMKPYQREELCARVETHLELSRLRSRLEQLVAERTAELHEANEQLRLTAHQQRRFLRDMLSSVTGGALVLCQGDEDLPRPLSLYGEPISLSATIGLRSLRIRTREAASHIGLSYERGVDLVTAAHEAGMNSVVHAGNGVARIFTADHIDKIQVRIDDSGPGISLDNLPQATLQKGFTTAGTLGHGMKMMLSMADRVFLRTGPTGTTVVLEQNTEKPADMFR</sequence>
<dbReference type="Pfam" id="PF13581">
    <property type="entry name" value="HATPase_c_2"/>
    <property type="match status" value="1"/>
</dbReference>
<dbReference type="GO" id="GO:0032993">
    <property type="term" value="C:protein-DNA complex"/>
    <property type="evidence" value="ECO:0007669"/>
    <property type="project" value="TreeGrafter"/>
</dbReference>
<keyword evidence="2" id="KW-0902">Two-component regulatory system</keyword>
<evidence type="ECO:0000256" key="6">
    <source>
        <dbReference type="PROSITE-ProRule" id="PRU00169"/>
    </source>
</evidence>
<dbReference type="GO" id="GO:0006355">
    <property type="term" value="P:regulation of DNA-templated transcription"/>
    <property type="evidence" value="ECO:0007669"/>
    <property type="project" value="TreeGrafter"/>
</dbReference>
<name>A0A9N7KYY2_9BACT</name>
<evidence type="ECO:0000313" key="9">
    <source>
        <dbReference type="EMBL" id="BDI28402.1"/>
    </source>
</evidence>
<evidence type="ECO:0000259" key="8">
    <source>
        <dbReference type="PROSITE" id="PS50110"/>
    </source>
</evidence>
<evidence type="ECO:0000256" key="3">
    <source>
        <dbReference type="ARBA" id="ARBA00023015"/>
    </source>
</evidence>
<feature type="domain" description="Response regulatory" evidence="8">
    <location>
        <begin position="1"/>
        <end position="103"/>
    </location>
</feature>
<dbReference type="Proteomes" id="UP000287394">
    <property type="component" value="Chromosome"/>
</dbReference>
<dbReference type="InterPro" id="IPR001789">
    <property type="entry name" value="Sig_transdc_resp-reg_receiver"/>
</dbReference>
<dbReference type="GO" id="GO:0005829">
    <property type="term" value="C:cytosol"/>
    <property type="evidence" value="ECO:0007669"/>
    <property type="project" value="TreeGrafter"/>
</dbReference>
<keyword evidence="10" id="KW-1185">Reference proteome</keyword>
<proteinExistence type="predicted"/>
<evidence type="ECO:0000256" key="7">
    <source>
        <dbReference type="SAM" id="Coils"/>
    </source>
</evidence>
<keyword evidence="1 6" id="KW-0597">Phosphoprotein</keyword>
<reference evidence="9 10" key="1">
    <citation type="journal article" date="2019" name="Int. J. Syst. Evol. Microbiol.">
        <title>Capsulimonas corticalis gen. nov., sp. nov., an aerobic capsulated bacterium, of a novel bacterial order, Capsulimonadales ord. nov., of the class Armatimonadia of the phylum Armatimonadetes.</title>
        <authorList>
            <person name="Li J."/>
            <person name="Kudo C."/>
            <person name="Tonouchi A."/>
        </authorList>
    </citation>
    <scope>NUCLEOTIDE SEQUENCE [LARGE SCALE GENOMIC DNA]</scope>
    <source>
        <strain evidence="9 10">AX-7</strain>
    </source>
</reference>
<dbReference type="Gene3D" id="3.40.50.2300">
    <property type="match status" value="1"/>
</dbReference>
<accession>A0A9N7KYY2</accession>
<protein>
    <recommendedName>
        <fullName evidence="8">Response regulatory domain-containing protein</fullName>
    </recommendedName>
</protein>
<organism evidence="9 10">
    <name type="scientific">Capsulimonas corticalis</name>
    <dbReference type="NCBI Taxonomy" id="2219043"/>
    <lineage>
        <taxon>Bacteria</taxon>
        <taxon>Bacillati</taxon>
        <taxon>Armatimonadota</taxon>
        <taxon>Armatimonadia</taxon>
        <taxon>Capsulimonadales</taxon>
        <taxon>Capsulimonadaceae</taxon>
        <taxon>Capsulimonas</taxon>
    </lineage>
</organism>
<feature type="modified residue" description="4-aspartylphosphate" evidence="6">
    <location>
        <position position="36"/>
    </location>
</feature>
<dbReference type="SMART" id="SM00448">
    <property type="entry name" value="REC"/>
    <property type="match status" value="1"/>
</dbReference>
<feature type="coiled-coil region" evidence="7">
    <location>
        <begin position="98"/>
        <end position="129"/>
    </location>
</feature>
<dbReference type="PANTHER" id="PTHR48111">
    <property type="entry name" value="REGULATOR OF RPOS"/>
    <property type="match status" value="1"/>
</dbReference>
<dbReference type="AlphaFoldDB" id="A0A9N7KYY2"/>
<evidence type="ECO:0000256" key="5">
    <source>
        <dbReference type="ARBA" id="ARBA00023163"/>
    </source>
</evidence>
<dbReference type="InterPro" id="IPR003594">
    <property type="entry name" value="HATPase_dom"/>
</dbReference>
<evidence type="ECO:0000256" key="1">
    <source>
        <dbReference type="ARBA" id="ARBA00022553"/>
    </source>
</evidence>
<dbReference type="Pfam" id="PF00072">
    <property type="entry name" value="Response_reg"/>
    <property type="match status" value="1"/>
</dbReference>
<dbReference type="PANTHER" id="PTHR48111:SF1">
    <property type="entry name" value="TWO-COMPONENT RESPONSE REGULATOR ORR33"/>
    <property type="match status" value="1"/>
</dbReference>
<keyword evidence="4" id="KW-0238">DNA-binding</keyword>
<dbReference type="PROSITE" id="PS50110">
    <property type="entry name" value="RESPONSE_REGULATORY"/>
    <property type="match status" value="1"/>
</dbReference>
<dbReference type="InterPro" id="IPR039420">
    <property type="entry name" value="WalR-like"/>
</dbReference>
<dbReference type="InterPro" id="IPR036890">
    <property type="entry name" value="HATPase_C_sf"/>
</dbReference>
<dbReference type="KEGG" id="ccot:CCAX7_004530"/>
<dbReference type="InterPro" id="IPR011006">
    <property type="entry name" value="CheY-like_superfamily"/>
</dbReference>